<dbReference type="GO" id="GO:0016020">
    <property type="term" value="C:membrane"/>
    <property type="evidence" value="ECO:0007669"/>
    <property type="project" value="UniProtKB-SubCell"/>
</dbReference>
<dbReference type="NCBIfam" id="TIGR00794">
    <property type="entry name" value="kup"/>
    <property type="match status" value="1"/>
</dbReference>
<keyword evidence="6 10" id="KW-0630">Potassium</keyword>
<feature type="domain" description="K+ potassium transporter C-terminal" evidence="12">
    <location>
        <begin position="538"/>
        <end position="751"/>
    </location>
</feature>
<keyword evidence="3" id="KW-0813">Transport</keyword>
<dbReference type="PANTHER" id="PTHR30540">
    <property type="entry name" value="OSMOTIC STRESS POTASSIUM TRANSPORTER"/>
    <property type="match status" value="1"/>
</dbReference>
<gene>
    <name evidence="13" type="ORF">FCM35_KLT13660</name>
</gene>
<evidence type="ECO:0000256" key="10">
    <source>
        <dbReference type="RuleBase" id="RU321113"/>
    </source>
</evidence>
<evidence type="ECO:0000313" key="14">
    <source>
        <dbReference type="Proteomes" id="UP000623129"/>
    </source>
</evidence>
<dbReference type="Pfam" id="PF02705">
    <property type="entry name" value="K_trans"/>
    <property type="match status" value="1"/>
</dbReference>
<keyword evidence="4 10" id="KW-0633">Potassium transport</keyword>
<evidence type="ECO:0000259" key="11">
    <source>
        <dbReference type="Pfam" id="PF02705"/>
    </source>
</evidence>
<dbReference type="InterPro" id="IPR053951">
    <property type="entry name" value="K_trans_N"/>
</dbReference>
<dbReference type="EMBL" id="SWLB01000025">
    <property type="protein sequence ID" value="KAF3322519.1"/>
    <property type="molecule type" value="Genomic_DNA"/>
</dbReference>
<feature type="transmembrane region" description="Helical" evidence="10">
    <location>
        <begin position="431"/>
        <end position="451"/>
    </location>
</feature>
<feature type="transmembrane region" description="Helical" evidence="10">
    <location>
        <begin position="488"/>
        <end position="507"/>
    </location>
</feature>
<evidence type="ECO:0000256" key="2">
    <source>
        <dbReference type="ARBA" id="ARBA00008440"/>
    </source>
</evidence>
<comment type="similarity">
    <text evidence="2 10">Belongs to the HAK/KUP transporter (TC 2.A.72.3) family.</text>
</comment>
<feature type="transmembrane region" description="Helical" evidence="10">
    <location>
        <begin position="278"/>
        <end position="297"/>
    </location>
</feature>
<dbReference type="OrthoDB" id="504708at2759"/>
<feature type="transmembrane region" description="Helical" evidence="10">
    <location>
        <begin position="397"/>
        <end position="419"/>
    </location>
</feature>
<feature type="transmembrane region" description="Helical" evidence="10">
    <location>
        <begin position="62"/>
        <end position="79"/>
    </location>
</feature>
<dbReference type="GO" id="GO:0015079">
    <property type="term" value="F:potassium ion transmembrane transporter activity"/>
    <property type="evidence" value="ECO:0007669"/>
    <property type="project" value="UniProtKB-UniRule"/>
</dbReference>
<keyword evidence="7 10" id="KW-1133">Transmembrane helix</keyword>
<feature type="transmembrane region" description="Helical" evidence="10">
    <location>
        <begin position="199"/>
        <end position="219"/>
    </location>
</feature>
<keyword evidence="5 10" id="KW-0812">Transmembrane</keyword>
<dbReference type="PANTHER" id="PTHR30540:SF88">
    <property type="entry name" value="POTASSIUM TRANSPORTER 13-RELATED"/>
    <property type="match status" value="1"/>
</dbReference>
<dbReference type="InterPro" id="IPR053952">
    <property type="entry name" value="K_trans_C"/>
</dbReference>
<evidence type="ECO:0000256" key="8">
    <source>
        <dbReference type="ARBA" id="ARBA00023065"/>
    </source>
</evidence>
<feature type="transmembrane region" description="Helical" evidence="10">
    <location>
        <begin position="22"/>
        <end position="42"/>
    </location>
</feature>
<reference evidence="13" key="1">
    <citation type="submission" date="2020-01" db="EMBL/GenBank/DDBJ databases">
        <title>Genome sequence of Kobresia littledalei, the first chromosome-level genome in the family Cyperaceae.</title>
        <authorList>
            <person name="Qu G."/>
        </authorList>
    </citation>
    <scope>NUCLEOTIDE SEQUENCE</scope>
    <source>
        <strain evidence="13">C.B.Clarke</strain>
        <tissue evidence="13">Leaf</tissue>
    </source>
</reference>
<feature type="transmembrane region" description="Helical" evidence="10">
    <location>
        <begin position="154"/>
        <end position="173"/>
    </location>
</feature>
<evidence type="ECO:0000313" key="13">
    <source>
        <dbReference type="EMBL" id="KAF3322519.1"/>
    </source>
</evidence>
<dbReference type="Proteomes" id="UP000623129">
    <property type="component" value="Unassembled WGS sequence"/>
</dbReference>
<feature type="transmembrane region" description="Helical" evidence="10">
    <location>
        <begin position="309"/>
        <end position="329"/>
    </location>
</feature>
<comment type="subcellular location">
    <subcellularLocation>
        <location evidence="1 10">Membrane</location>
        <topology evidence="1 10">Multi-pass membrane protein</topology>
    </subcellularLocation>
</comment>
<evidence type="ECO:0000256" key="3">
    <source>
        <dbReference type="ARBA" id="ARBA00022448"/>
    </source>
</evidence>
<protein>
    <recommendedName>
        <fullName evidence="10">Potassium transporter</fullName>
    </recommendedName>
</protein>
<comment type="function">
    <text evidence="10">Potassium transporter.</text>
</comment>
<name>A0A833QP65_9POAL</name>
<organism evidence="13 14">
    <name type="scientific">Carex littledalei</name>
    <dbReference type="NCBI Taxonomy" id="544730"/>
    <lineage>
        <taxon>Eukaryota</taxon>
        <taxon>Viridiplantae</taxon>
        <taxon>Streptophyta</taxon>
        <taxon>Embryophyta</taxon>
        <taxon>Tracheophyta</taxon>
        <taxon>Spermatophyta</taxon>
        <taxon>Magnoliopsida</taxon>
        <taxon>Liliopsida</taxon>
        <taxon>Poales</taxon>
        <taxon>Cyperaceae</taxon>
        <taxon>Cyperoideae</taxon>
        <taxon>Cariceae</taxon>
        <taxon>Carex</taxon>
        <taxon>Carex subgen. Euthyceras</taxon>
    </lineage>
</organism>
<feature type="domain" description="K+ potassium transporter integral membrane" evidence="11">
    <location>
        <begin position="25"/>
        <end position="527"/>
    </location>
</feature>
<comment type="caution">
    <text evidence="13">The sequence shown here is derived from an EMBL/GenBank/DDBJ whole genome shotgun (WGS) entry which is preliminary data.</text>
</comment>
<keyword evidence="14" id="KW-1185">Reference proteome</keyword>
<keyword evidence="9 10" id="KW-0472">Membrane</keyword>
<keyword evidence="8 10" id="KW-0406">Ion transport</keyword>
<feature type="transmembrane region" description="Helical" evidence="10">
    <location>
        <begin position="458"/>
        <end position="476"/>
    </location>
</feature>
<evidence type="ECO:0000256" key="6">
    <source>
        <dbReference type="ARBA" id="ARBA00022958"/>
    </source>
</evidence>
<evidence type="ECO:0000256" key="5">
    <source>
        <dbReference type="ARBA" id="ARBA00022692"/>
    </source>
</evidence>
<evidence type="ECO:0000256" key="4">
    <source>
        <dbReference type="ARBA" id="ARBA00022538"/>
    </source>
</evidence>
<evidence type="ECO:0000256" key="1">
    <source>
        <dbReference type="ARBA" id="ARBA00004141"/>
    </source>
</evidence>
<accession>A0A833QP65</accession>
<sequence length="752" mass="83797">METESSGVCSRKGRSWRFPKETLLLAYQSFGIVYGDLCTSPVYVYKSTFSGRLRLHEEDAEILGVLSLVIWTLTLIPLLKYMVFVLTADDNGEGGTFALYSLMCRNSRMGLLGNSQMANNNQAAIDCKSGLYCKESNAGLLIKSFLERHRHAQIALLVFSLLGVSMVIGDGVFTPTMSGTRTIFIPWVLCMFSFRSQKLLNHADCIVIIACAILVALFALQRYGTRRVGFLFAPVLITWLACITIIGAYNIVKWNPGVFQALSPYYIYNFFRETGKDGWSSLGGIVLCVTGAEAMFADLGHFSKSSIRVGFTAIVYPCLVVAYMGEAAYLSKHHKDLERSFFMAIPEGVFWPVLIIATLATVVGSQAIISATFSAISQCRALGCFPRVKIIHTSNNIYGQIYIPEVNWILLLLCLAITVGFRDTHMIGNAYGLAVTIVMLVTTCLMFFIITTVWNRPVLWALLFVLIFGSLELLYLSACLAKVHHGGWVPLLLSFLCLLSMSSWHYGTIKKRNFELQNKVTLDRLLDMGPTLGLVRVPGIGLILSNLNNGVSPMFAHFVTNFPAFHRILIFVALETQVVPKVPLNERFVIGRLGSPEDHIFRCLVRYGYKDTRRDSHNFETQLLMKVAEFIRQEGNTDMAQITNSVVVETVSDQVAGALEGPKNDKKKRVAFKGVFERERMKAEVQELVKEKESGVSYVIGHTIVTAHESSSVTKRTAINIYGFLRRNSRRPAVSLGLPHTSVVEVGMVYRV</sequence>
<evidence type="ECO:0000256" key="9">
    <source>
        <dbReference type="ARBA" id="ARBA00023136"/>
    </source>
</evidence>
<evidence type="ECO:0000256" key="7">
    <source>
        <dbReference type="ARBA" id="ARBA00022989"/>
    </source>
</evidence>
<dbReference type="InterPro" id="IPR003855">
    <property type="entry name" value="K+_transporter"/>
</dbReference>
<proteinExistence type="inferred from homology"/>
<dbReference type="Pfam" id="PF22776">
    <property type="entry name" value="K_trans_C"/>
    <property type="match status" value="1"/>
</dbReference>
<feature type="transmembrane region" description="Helical" evidence="10">
    <location>
        <begin position="349"/>
        <end position="376"/>
    </location>
</feature>
<feature type="transmembrane region" description="Helical" evidence="10">
    <location>
        <begin position="231"/>
        <end position="252"/>
    </location>
</feature>
<evidence type="ECO:0000259" key="12">
    <source>
        <dbReference type="Pfam" id="PF22776"/>
    </source>
</evidence>
<dbReference type="AlphaFoldDB" id="A0A833QP65"/>